<dbReference type="InterPro" id="IPR036249">
    <property type="entry name" value="Thioredoxin-like_sf"/>
</dbReference>
<proteinExistence type="predicted"/>
<dbReference type="Pfam" id="PF00043">
    <property type="entry name" value="GST_C"/>
    <property type="match status" value="1"/>
</dbReference>
<dbReference type="Pfam" id="PF13417">
    <property type="entry name" value="GST_N_3"/>
    <property type="match status" value="1"/>
</dbReference>
<reference evidence="3 4" key="1">
    <citation type="submission" date="2018-05" db="EMBL/GenBank/DDBJ databases">
        <title>Leucothrix arctica sp. nov., isolated from Arctic seawater.</title>
        <authorList>
            <person name="Choi A."/>
            <person name="Baek K."/>
        </authorList>
    </citation>
    <scope>NUCLEOTIDE SEQUENCE [LARGE SCALE GENOMIC DNA]</scope>
    <source>
        <strain evidence="3 4">JCM 18388</strain>
    </source>
</reference>
<dbReference type="Gene3D" id="3.40.30.10">
    <property type="entry name" value="Glutaredoxin"/>
    <property type="match status" value="1"/>
</dbReference>
<protein>
    <submittedName>
        <fullName evidence="3">Glutathione S-transferase family protein</fullName>
    </submittedName>
</protein>
<dbReference type="PANTHER" id="PTHR42673:SF4">
    <property type="entry name" value="MALEYLACETOACETATE ISOMERASE"/>
    <property type="match status" value="1"/>
</dbReference>
<dbReference type="InterPro" id="IPR004045">
    <property type="entry name" value="Glutathione_S-Trfase_N"/>
</dbReference>
<dbReference type="EMBL" id="QGKM01000004">
    <property type="protein sequence ID" value="PWR00420.1"/>
    <property type="molecule type" value="Genomic_DNA"/>
</dbReference>
<dbReference type="Gene3D" id="1.20.1050.10">
    <property type="match status" value="1"/>
</dbReference>
<dbReference type="InterPro" id="IPR010987">
    <property type="entry name" value="Glutathione-S-Trfase_C-like"/>
</dbReference>
<gene>
    <name evidence="3" type="ORF">DKW60_02390</name>
</gene>
<evidence type="ECO:0000259" key="1">
    <source>
        <dbReference type="PROSITE" id="PS50404"/>
    </source>
</evidence>
<dbReference type="OrthoDB" id="5242791at2"/>
<comment type="caution">
    <text evidence="3">The sequence shown here is derived from an EMBL/GenBank/DDBJ whole genome shotgun (WGS) entry which is preliminary data.</text>
</comment>
<evidence type="ECO:0000259" key="2">
    <source>
        <dbReference type="PROSITE" id="PS50405"/>
    </source>
</evidence>
<dbReference type="InterPro" id="IPR004046">
    <property type="entry name" value="GST_C"/>
</dbReference>
<dbReference type="GO" id="GO:0006559">
    <property type="term" value="P:L-phenylalanine catabolic process"/>
    <property type="evidence" value="ECO:0007669"/>
    <property type="project" value="TreeGrafter"/>
</dbReference>
<dbReference type="SFLD" id="SFLDG00358">
    <property type="entry name" value="Main_(cytGST)"/>
    <property type="match status" value="1"/>
</dbReference>
<dbReference type="SUPFAM" id="SSF52833">
    <property type="entry name" value="Thioredoxin-like"/>
    <property type="match status" value="1"/>
</dbReference>
<dbReference type="InterPro" id="IPR040079">
    <property type="entry name" value="Glutathione_S-Trfase"/>
</dbReference>
<keyword evidence="3" id="KW-0808">Transferase</keyword>
<sequence>MLKLYQFPISHFCEKARWALEIKELPYRKVNLSLLTYAKKTKKIAPKSSVPILEHNGQYIQNSDAIITYLDERFSRRKLTPEDPKEAELAAAWESFADREIGPAVRLLIYHTLLEHKDLVVPLMTQDGTWYSRTTTSFAFPKMVGPMRELMKINDATAQEAEQKISTALDNMVETLGDREFLVGETFTRADLSVASMLAPLFMPDGYGINCWPKEIPEPLAGQISRFSDRLSWAENIYDNFR</sequence>
<dbReference type="AlphaFoldDB" id="A0A317CQ04"/>
<evidence type="ECO:0000313" key="4">
    <source>
        <dbReference type="Proteomes" id="UP000245539"/>
    </source>
</evidence>
<name>A0A317CQ04_9GAMM</name>
<dbReference type="GO" id="GO:0004364">
    <property type="term" value="F:glutathione transferase activity"/>
    <property type="evidence" value="ECO:0007669"/>
    <property type="project" value="TreeGrafter"/>
</dbReference>
<dbReference type="Proteomes" id="UP000245539">
    <property type="component" value="Unassembled WGS sequence"/>
</dbReference>
<dbReference type="CDD" id="cd00570">
    <property type="entry name" value="GST_N_family"/>
    <property type="match status" value="1"/>
</dbReference>
<dbReference type="PANTHER" id="PTHR42673">
    <property type="entry name" value="MALEYLACETOACETATE ISOMERASE"/>
    <property type="match status" value="1"/>
</dbReference>
<dbReference type="GO" id="GO:0006749">
    <property type="term" value="P:glutathione metabolic process"/>
    <property type="evidence" value="ECO:0007669"/>
    <property type="project" value="TreeGrafter"/>
</dbReference>
<organism evidence="3 4">
    <name type="scientific">Leucothrix pacifica</name>
    <dbReference type="NCBI Taxonomy" id="1247513"/>
    <lineage>
        <taxon>Bacteria</taxon>
        <taxon>Pseudomonadati</taxon>
        <taxon>Pseudomonadota</taxon>
        <taxon>Gammaproteobacteria</taxon>
        <taxon>Thiotrichales</taxon>
        <taxon>Thiotrichaceae</taxon>
        <taxon>Leucothrix</taxon>
    </lineage>
</organism>
<evidence type="ECO:0000313" key="3">
    <source>
        <dbReference type="EMBL" id="PWR00420.1"/>
    </source>
</evidence>
<dbReference type="SFLD" id="SFLDS00019">
    <property type="entry name" value="Glutathione_Transferase_(cytos"/>
    <property type="match status" value="1"/>
</dbReference>
<dbReference type="PROSITE" id="PS50405">
    <property type="entry name" value="GST_CTER"/>
    <property type="match status" value="1"/>
</dbReference>
<accession>A0A317CQ04</accession>
<feature type="domain" description="GST N-terminal" evidence="1">
    <location>
        <begin position="1"/>
        <end position="78"/>
    </location>
</feature>
<dbReference type="PROSITE" id="PS50404">
    <property type="entry name" value="GST_NTER"/>
    <property type="match status" value="1"/>
</dbReference>
<feature type="domain" description="GST C-terminal" evidence="2">
    <location>
        <begin position="83"/>
        <end position="242"/>
    </location>
</feature>
<dbReference type="InterPro" id="IPR036282">
    <property type="entry name" value="Glutathione-S-Trfase_C_sf"/>
</dbReference>
<dbReference type="SUPFAM" id="SSF47616">
    <property type="entry name" value="GST C-terminal domain-like"/>
    <property type="match status" value="1"/>
</dbReference>
<dbReference type="RefSeq" id="WP_109836065.1">
    <property type="nucleotide sequence ID" value="NZ_QGKM01000004.1"/>
</dbReference>
<dbReference type="GO" id="GO:0016034">
    <property type="term" value="F:maleylacetoacetate isomerase activity"/>
    <property type="evidence" value="ECO:0007669"/>
    <property type="project" value="TreeGrafter"/>
</dbReference>
<keyword evidence="4" id="KW-1185">Reference proteome</keyword>